<accession>A0ABQ5KG47</accession>
<feature type="non-terminal residue" evidence="1">
    <location>
        <position position="96"/>
    </location>
</feature>
<evidence type="ECO:0000313" key="1">
    <source>
        <dbReference type="EMBL" id="GKT30239.1"/>
    </source>
</evidence>
<comment type="caution">
    <text evidence="1">The sequence shown here is derived from an EMBL/GenBank/DDBJ whole genome shotgun (WGS) entry which is preliminary data.</text>
</comment>
<gene>
    <name evidence="1" type="ORF">ADUPG1_001441</name>
</gene>
<dbReference type="Proteomes" id="UP001057375">
    <property type="component" value="Unassembled WGS sequence"/>
</dbReference>
<evidence type="ECO:0000313" key="2">
    <source>
        <dbReference type="Proteomes" id="UP001057375"/>
    </source>
</evidence>
<reference evidence="1" key="1">
    <citation type="submission" date="2022-03" db="EMBL/GenBank/DDBJ databases">
        <title>Draft genome sequence of Aduncisulcus paluster, a free-living microaerophilic Fornicata.</title>
        <authorList>
            <person name="Yuyama I."/>
            <person name="Kume K."/>
            <person name="Tamura T."/>
            <person name="Inagaki Y."/>
            <person name="Hashimoto T."/>
        </authorList>
    </citation>
    <scope>NUCLEOTIDE SEQUENCE</scope>
    <source>
        <strain evidence="1">NY0171</strain>
    </source>
</reference>
<protein>
    <submittedName>
        <fullName evidence="1">Uncharacterized protein</fullName>
    </submittedName>
</protein>
<proteinExistence type="predicted"/>
<dbReference type="EMBL" id="BQXS01001188">
    <property type="protein sequence ID" value="GKT30239.1"/>
    <property type="molecule type" value="Genomic_DNA"/>
</dbReference>
<organism evidence="1 2">
    <name type="scientific">Aduncisulcus paluster</name>
    <dbReference type="NCBI Taxonomy" id="2918883"/>
    <lineage>
        <taxon>Eukaryota</taxon>
        <taxon>Metamonada</taxon>
        <taxon>Carpediemonas-like organisms</taxon>
        <taxon>Aduncisulcus</taxon>
    </lineage>
</organism>
<sequence length="96" mass="10677">MVQEIIPPGNSAEHIPDFLTVFLMGYLRHLSSISVAVYSIISGKLIFLLHDGSHYVSVDSVKMLRKIGGGNSSNLDKFNYDFLSDLQSLLLNLIHD</sequence>
<keyword evidence="2" id="KW-1185">Reference proteome</keyword>
<name>A0ABQ5KG47_9EUKA</name>